<dbReference type="NCBIfam" id="NF033175">
    <property type="entry name" value="fuso_auto_Nterm"/>
    <property type="match status" value="1"/>
</dbReference>
<sequence length="2796" mass="298335">MNNNLKQAKKDLKAFAKKTKDIKYSESLLFSYLMTGMVTFSVGMNTSSDVLYEKTNKELIMSADRSRVAIKKTRKENEETLEELNLELVQLMEQGDHVVKSPWSNWQYGINFYYSEWNGVYKGRGDKQAKYYYNTLFQRPNWKVRNALDPATENNAKGAPITPGNDSLANWRSRGLMTGRAGIEKNTSVWSSVNNRDFWGFVSPLKIQEPINEVEILAHISPKEVTKQVTPLQISEPVINDVSAPVINPQVNEPSQPPKINLPKRPNLAIPGEPELNINPSINTLQVNKVGNITVNPGEVKPVDFFLGTGDRSTREFFERDYDGSFDNTVTPIRILNNNDFIMTWGIPSGSTIFKKTDVNVEYEGGRAFKVDEGRHAGTDTFIYEGGTIRLKKTKTGGIDVQGTHMGDMENIYQTTVYNRGTIIGEGNGTPFGSDEVKNHAAFSFNNFDGSNDTTRTTMINDEAGTIKLEAPESAGIMLRPEINEINKGRNRGLNMMMAENKGDITLQGRGSFGMTVVKNANNAGADKGVYKIKIPKGGQIASRGEEANKSGIKNSKDITIQGDDSVGVGLLNSIQSAEINGNINIGLKTQTGLKYANKSGGDASKVEGAVGVYTEVATRPVLAGTYDDHARLSATQVGTDTVEVGGTVTLGEHSMKSYGLRNASSNVETLDGMTYKTSGSITLKSGGKVNVGGKNNYGVVANGEKYDKYVKESAGAYPVAKNKEKGTLVNLETGEKTVGDVDVVGKVVIDEGAEVKVTGEQSIGYALLSGEGSNAGTISVEGNAKNNVNPANFEGSIGFYGKKGAFLNTGTISASGKVAHGVVVKTSDMTFNNAGKITVDSPATATGNIGIYSDGDATVNIGKGSTLEIKDNSVGLYSAVAGRFNNTFVNKGRMNVSLGKKSTFAYLDGDSTDVTVNMGSFLNNGIKGINLTAMGESSSLVYARNKAKAVLNEDFDITKGGANSTIALLGSDDSEVSISSGKTLKTNTNVALAAVGGSTATNEGNIISTREPVAATDKGGIGIYAADNNSKAINAGNAAITMKGKEAVGMFGKNISNFENSGTITMEKEKSAGMYGEIDGTNTLNIENKKNINTKGKGSVGIFAKNGTSAASNLKVKNEGGTITLEGEESIGIYAPKSTVEKVGTVTIGDSVNKSVGVYVSKGGKVSDTSTGTINLGISGANIAYYVKNKDTSLEGANIGTVSGYGVGVYLEGDTKVSGDTAKLTGTSPKLDFTTGSTKGNGIVGLYLKGTTDISAYSNDIKVGDTVEGANPKYAIGIYADGQGTTDSPATVYDIAANVTAGKKGVGIFVDNKSNIKYTGNMNMGEEGTGFFIAENGKVELTNNTISMNGGVVAYAAENSEFNGGTSTIEMTKSGIGVFGKKGSKVNVDSWTFNNHGNEAEEVRLEEGQSVISGDKDLKPKMVLSHVINGETYLTAGKTVKSVADGAIQPEQNIGLMAEGMKNPTAPGTLTWKNANFEIENYGTLDLSAAKKSTGIYANSARVLNDGEIKVGENSTGIYGFYNANTRKFDGVTLNKVEVETTANSKISLNKNSVGMYLKDAEKVTNLGGSIESAAGSEKNVGIYTTNADKKLVMDSKANITLGDGSVGIYSKGKGTVAGDRNIVTNTGNITVGKKLTGSPSVGIYAENANLENDSNVTVGEDGIAFYGKHANITAKGTANFNNKGVLAYLESSEFTSYLGNLGATQNTMLYLKDSKANLAGAGTKVDMTVADDYTGAYVEGNSEISGLKTVRLGRNSNGFYLKNAIFTMTAEEILSTRENARGILAMNTDLTNNSKVSLSGNNSIGIYSNATSPKNIINNAPMTLSGSKTLGVFLKGDQTFTNNADLTLGDSANSLEPTIGVYTTEGLSTINHNSGNIEVGKKSLGIYSVNDSGVSINGGKIHVKDEAIGIYKKGGTVTVNGELAVDSHVSTVKDTEPVAVYGVNGTTVNDYASKVSIGEKSYGFILSNSDPSKVNTYTNTNAGTVSLASDSTYLYSTGRANVVNNRSINSNNADHLIGFYIKGNNSGRGNFVNNGILDFSTGKGNIGIYAPNSVAVNSGTGKIMVGATDDRDSAGNLYSDFSKVVYGIGMAADNGGSIKNDGEIRLYGNKSIGMYGSGNGTVVENNGKILLDGSRATDTNKIQGMTGVYVDNGAKFVNRGTIQTTDSYAGRDGKVNPNVSGLTGVAVMNGSTLINEASGKILIDADNSYGVIIRGKVNSDGTVNYAVIKNYGEIKVRGTGTYGISWKDVTPEQIKELENQINSKLTSDPQGQELRGSTGTDKGIGGVNIAIKDGKPVFMRNGVPVSDSEVEQISKIIGKGSNLGLSDIGFYIDTLGRTKPINIDGAVPPINSQLIIGTEYSERTNSKYWFVKDDVIKPFLNQVQGSNYKLKSIAGSLTWMATPVLDSNDQIVGVAMAKIPYTSFTTKSDNAYNFLDGLEQRYDKNTLNSREKQVFNKLNSIGKNEQVLFYQAIDEMMGHQYGNTQQRINSTGNILDKEFSYLRNEWRNPTKQNNKIKVFGSKDEYRTDTAGIIDYTSNSYGVAYVHEDEKIKLGNSSGWYTGIVTNRFKFKDIGKSIENQNMIKAGIFKTMAPANDHNGSLRWTIAGDVFAGINNMKRRYLVVDDIFEAKSDYHSYGAALKTNLSYDIRMSERMHLRPYGALKMEYGRFNDIKEDRGQVRLEVDGNNYYSIKPEVGIEFKYVQPVAEKANFSVGLAAAYENELGKVGDTNNRGRVGYTTADWFGIRGEKDDRRGNGKFDLNIGLDNTKFGITVNGGYDTKGKNARGGIGFRVIY</sequence>
<dbReference type="Pfam" id="PF03797">
    <property type="entry name" value="Autotransporter"/>
    <property type="match status" value="1"/>
</dbReference>
<dbReference type="Gene3D" id="2.160.20.20">
    <property type="match status" value="1"/>
</dbReference>
<keyword evidence="2" id="KW-0472">Membrane</keyword>
<dbReference type="PROSITE" id="PS50042">
    <property type="entry name" value="CNMP_BINDING_3"/>
    <property type="match status" value="1"/>
</dbReference>
<name>A0A510KMM0_9FUSO</name>
<keyword evidence="2" id="KW-0812">Transmembrane</keyword>
<keyword evidence="2" id="KW-1133">Transmembrane helix</keyword>
<protein>
    <recommendedName>
        <fullName evidence="7">Autotransporter beta-domain protein</fullName>
    </recommendedName>
</protein>
<feature type="transmembrane region" description="Helical" evidence="2">
    <location>
        <begin position="27"/>
        <end position="44"/>
    </location>
</feature>
<dbReference type="EMBL" id="AP019840">
    <property type="protein sequence ID" value="BBM52989.1"/>
    <property type="molecule type" value="Genomic_DNA"/>
</dbReference>
<dbReference type="InterPro" id="IPR053787">
    <property type="entry name" value="Autotransptr-assoc_N"/>
</dbReference>
<reference evidence="5 6" key="1">
    <citation type="submission" date="2019-07" db="EMBL/GenBank/DDBJ databases">
        <title>Complete Genome Sequence of Leptotrichia trevisanii Strain JMUB3935.</title>
        <authorList>
            <person name="Watanabe S."/>
            <person name="Cui L."/>
        </authorList>
    </citation>
    <scope>NUCLEOTIDE SEQUENCE [LARGE SCALE GENOMIC DNA]</scope>
    <source>
        <strain evidence="5 6">JMUB3935</strain>
    </source>
</reference>
<dbReference type="SUPFAM" id="SSF103515">
    <property type="entry name" value="Autotransporter"/>
    <property type="match status" value="1"/>
</dbReference>
<keyword evidence="1" id="KW-0175">Coiled coil</keyword>
<dbReference type="PROSITE" id="PS51208">
    <property type="entry name" value="AUTOTRANSPORTER"/>
    <property type="match status" value="1"/>
</dbReference>
<evidence type="ECO:0000259" key="3">
    <source>
        <dbReference type="PROSITE" id="PS50042"/>
    </source>
</evidence>
<dbReference type="Proteomes" id="UP000321378">
    <property type="component" value="Chromosome"/>
</dbReference>
<feature type="coiled-coil region" evidence="1">
    <location>
        <begin position="63"/>
        <end position="94"/>
    </location>
</feature>
<evidence type="ECO:0000259" key="4">
    <source>
        <dbReference type="PROSITE" id="PS51208"/>
    </source>
</evidence>
<proteinExistence type="predicted"/>
<organism evidence="5 6">
    <name type="scientific">Leptotrichia trevisanii</name>
    <dbReference type="NCBI Taxonomy" id="109328"/>
    <lineage>
        <taxon>Bacteria</taxon>
        <taxon>Fusobacteriati</taxon>
        <taxon>Fusobacteriota</taxon>
        <taxon>Fusobacteriia</taxon>
        <taxon>Fusobacteriales</taxon>
        <taxon>Leptotrichiaceae</taxon>
        <taxon>Leptotrichia</taxon>
    </lineage>
</organism>
<evidence type="ECO:0000313" key="5">
    <source>
        <dbReference type="EMBL" id="BBM52989.1"/>
    </source>
</evidence>
<feature type="domain" description="Autotransporter" evidence="4">
    <location>
        <begin position="2500"/>
        <end position="2796"/>
    </location>
</feature>
<evidence type="ECO:0000313" key="6">
    <source>
        <dbReference type="Proteomes" id="UP000321378"/>
    </source>
</evidence>
<gene>
    <name evidence="5" type="ORF">JMUB3935_1969</name>
</gene>
<dbReference type="RefSeq" id="WP_146997210.1">
    <property type="nucleotide sequence ID" value="NZ_AP019840.1"/>
</dbReference>
<dbReference type="InterPro" id="IPR012332">
    <property type="entry name" value="Autotransporter_pectin_lyase_C"/>
</dbReference>
<dbReference type="InterPro" id="IPR005546">
    <property type="entry name" value="Autotransporte_beta"/>
</dbReference>
<dbReference type="SMART" id="SM00869">
    <property type="entry name" value="Autotransporter"/>
    <property type="match status" value="1"/>
</dbReference>
<feature type="domain" description="Cyclic nucleotide-binding" evidence="3">
    <location>
        <begin position="1323"/>
        <end position="1363"/>
    </location>
</feature>
<evidence type="ECO:0000256" key="2">
    <source>
        <dbReference type="SAM" id="Phobius"/>
    </source>
</evidence>
<evidence type="ECO:0000256" key="1">
    <source>
        <dbReference type="SAM" id="Coils"/>
    </source>
</evidence>
<dbReference type="InterPro" id="IPR036709">
    <property type="entry name" value="Autotransporte_beta_dom_sf"/>
</dbReference>
<dbReference type="InterPro" id="IPR000595">
    <property type="entry name" value="cNMP-bd_dom"/>
</dbReference>
<evidence type="ECO:0008006" key="7">
    <source>
        <dbReference type="Google" id="ProtNLM"/>
    </source>
</evidence>
<accession>A0A510KMM0</accession>